<protein>
    <recommendedName>
        <fullName evidence="1">Tc1-like transposase DDE domain-containing protein</fullName>
    </recommendedName>
</protein>
<comment type="caution">
    <text evidence="2">The sequence shown here is derived from an EMBL/GenBank/DDBJ whole genome shotgun (WGS) entry which is preliminary data.</text>
</comment>
<dbReference type="InterPro" id="IPR012337">
    <property type="entry name" value="RNaseH-like_sf"/>
</dbReference>
<dbReference type="AlphaFoldDB" id="A0A0N8SY18"/>
<organism evidence="2 3">
    <name type="scientific">Pseudomonas syringae pv. spinaceae</name>
    <dbReference type="NCBI Taxonomy" id="264459"/>
    <lineage>
        <taxon>Bacteria</taxon>
        <taxon>Pseudomonadati</taxon>
        <taxon>Pseudomonadota</taxon>
        <taxon>Gammaproteobacteria</taxon>
        <taxon>Pseudomonadales</taxon>
        <taxon>Pseudomonadaceae</taxon>
        <taxon>Pseudomonas</taxon>
        <taxon>Pseudomonas syringae</taxon>
    </lineage>
</organism>
<dbReference type="InterPro" id="IPR036397">
    <property type="entry name" value="RNaseH_sf"/>
</dbReference>
<proteinExistence type="predicted"/>
<dbReference type="Pfam" id="PF13358">
    <property type="entry name" value="DDE_3"/>
    <property type="match status" value="1"/>
</dbReference>
<dbReference type="InterPro" id="IPR047655">
    <property type="entry name" value="Transpos_IS630-like"/>
</dbReference>
<sequence length="193" mass="22731">MYLVTPDKALVLCCDEKSQVQALERTQLGLPLGIGHTRTQSHDYIRHGTVTLFTALDYLEGRLISSIERQHRHQEWLDFLKKINRETPKHLQLHLIVDNYATHKHPKVKAWLEKHKRFHMHFTPTSSSWMNMVERFFRDITVYLRDGSFSSVRELESSITTFLALRTRYVWNAKGEDILNKIQRAREAMTSQA</sequence>
<name>A0A0N8SY18_PSESX</name>
<reference evidence="2 3" key="1">
    <citation type="submission" date="2015-09" db="EMBL/GenBank/DDBJ databases">
        <title>Genome announcement of multiple Pseudomonas syringae strains.</title>
        <authorList>
            <person name="Thakur S."/>
            <person name="Wang P.W."/>
            <person name="Gong Y."/>
            <person name="Weir B.S."/>
            <person name="Guttman D.S."/>
        </authorList>
    </citation>
    <scope>NUCLEOTIDE SEQUENCE [LARGE SCALE GENOMIC DNA]</scope>
    <source>
        <strain evidence="2 3">ICMP16929</strain>
    </source>
</reference>
<dbReference type="PATRIC" id="fig|264459.3.peg.2194"/>
<evidence type="ECO:0000313" key="3">
    <source>
        <dbReference type="Proteomes" id="UP000050384"/>
    </source>
</evidence>
<dbReference type="GO" id="GO:0003676">
    <property type="term" value="F:nucleic acid binding"/>
    <property type="evidence" value="ECO:0007669"/>
    <property type="project" value="InterPro"/>
</dbReference>
<evidence type="ECO:0000313" key="2">
    <source>
        <dbReference type="EMBL" id="KPY70352.1"/>
    </source>
</evidence>
<dbReference type="SUPFAM" id="SSF53098">
    <property type="entry name" value="Ribonuclease H-like"/>
    <property type="match status" value="1"/>
</dbReference>
<accession>A0A0N8SY18</accession>
<evidence type="ECO:0000259" key="1">
    <source>
        <dbReference type="Pfam" id="PF13358"/>
    </source>
</evidence>
<gene>
    <name evidence="2" type="ORF">ALO94_200114</name>
</gene>
<feature type="domain" description="Tc1-like transposase DDE" evidence="1">
    <location>
        <begin position="12"/>
        <end position="155"/>
    </location>
</feature>
<dbReference type="Gene3D" id="3.30.420.10">
    <property type="entry name" value="Ribonuclease H-like superfamily/Ribonuclease H"/>
    <property type="match status" value="1"/>
</dbReference>
<dbReference type="NCBIfam" id="NF033545">
    <property type="entry name" value="transpos_IS630"/>
    <property type="match status" value="1"/>
</dbReference>
<dbReference type="Proteomes" id="UP000050384">
    <property type="component" value="Unassembled WGS sequence"/>
</dbReference>
<dbReference type="InterPro" id="IPR038717">
    <property type="entry name" value="Tc1-like_DDE_dom"/>
</dbReference>
<dbReference type="EMBL" id="LJRI01001196">
    <property type="protein sequence ID" value="KPY70352.1"/>
    <property type="molecule type" value="Genomic_DNA"/>
</dbReference>